<gene>
    <name evidence="2" type="ORF">mMyoMyo1_010119</name>
</gene>
<name>A0A7J7RUP2_MYOMY</name>
<evidence type="ECO:0000256" key="1">
    <source>
        <dbReference type="SAM" id="MobiDB-lite"/>
    </source>
</evidence>
<accession>A0A7J7RUP2</accession>
<sequence length="189" mass="19595">MDPTACLLAPWGPCPSSPRTCLPRATTTGLSVPHGCPPQTQGAALPLLTSPAVRSSDTAWGPPPVATVGLARAGTAVSTQGAPGGRRPRWRPPARLQGTRGRPPRCLVLHPRSARAPGSGVRDGQTPDTCLRKVMAQSPRTPVFPEAGKLALHYGNFLARGGVVSARGTALGKAHRSDGRPPNNPAFFS</sequence>
<protein>
    <submittedName>
        <fullName evidence="2">Uncharacterized protein</fullName>
    </submittedName>
</protein>
<dbReference type="Proteomes" id="UP000527355">
    <property type="component" value="Unassembled WGS sequence"/>
</dbReference>
<evidence type="ECO:0000313" key="3">
    <source>
        <dbReference type="Proteomes" id="UP000527355"/>
    </source>
</evidence>
<dbReference type="EMBL" id="JABWUV010000021">
    <property type="protein sequence ID" value="KAF6279860.1"/>
    <property type="molecule type" value="Genomic_DNA"/>
</dbReference>
<reference evidence="2 3" key="1">
    <citation type="journal article" date="2020" name="Nature">
        <title>Six reference-quality genomes reveal evolution of bat adaptations.</title>
        <authorList>
            <person name="Jebb D."/>
            <person name="Huang Z."/>
            <person name="Pippel M."/>
            <person name="Hughes G.M."/>
            <person name="Lavrichenko K."/>
            <person name="Devanna P."/>
            <person name="Winkler S."/>
            <person name="Jermiin L.S."/>
            <person name="Skirmuntt E.C."/>
            <person name="Katzourakis A."/>
            <person name="Burkitt-Gray L."/>
            <person name="Ray D.A."/>
            <person name="Sullivan K.A.M."/>
            <person name="Roscito J.G."/>
            <person name="Kirilenko B.M."/>
            <person name="Davalos L.M."/>
            <person name="Corthals A.P."/>
            <person name="Power M.L."/>
            <person name="Jones G."/>
            <person name="Ransome R.D."/>
            <person name="Dechmann D.K.N."/>
            <person name="Locatelli A.G."/>
            <person name="Puechmaille S.J."/>
            <person name="Fedrigo O."/>
            <person name="Jarvis E.D."/>
            <person name="Hiller M."/>
            <person name="Vernes S.C."/>
            <person name="Myers E.W."/>
            <person name="Teeling E.C."/>
        </authorList>
    </citation>
    <scope>NUCLEOTIDE SEQUENCE [LARGE SCALE GENOMIC DNA]</scope>
    <source>
        <strain evidence="2">MMyoMyo1</strain>
        <tissue evidence="2">Flight muscle</tissue>
    </source>
</reference>
<comment type="caution">
    <text evidence="2">The sequence shown here is derived from an EMBL/GenBank/DDBJ whole genome shotgun (WGS) entry which is preliminary data.</text>
</comment>
<dbReference type="AlphaFoldDB" id="A0A7J7RUP2"/>
<organism evidence="2 3">
    <name type="scientific">Myotis myotis</name>
    <name type="common">Greater mouse-eared bat</name>
    <name type="synonym">Vespertilio myotis</name>
    <dbReference type="NCBI Taxonomy" id="51298"/>
    <lineage>
        <taxon>Eukaryota</taxon>
        <taxon>Metazoa</taxon>
        <taxon>Chordata</taxon>
        <taxon>Craniata</taxon>
        <taxon>Vertebrata</taxon>
        <taxon>Euteleostomi</taxon>
        <taxon>Mammalia</taxon>
        <taxon>Eutheria</taxon>
        <taxon>Laurasiatheria</taxon>
        <taxon>Chiroptera</taxon>
        <taxon>Yangochiroptera</taxon>
        <taxon>Vespertilionidae</taxon>
        <taxon>Myotis</taxon>
    </lineage>
</organism>
<feature type="region of interest" description="Disordered" evidence="1">
    <location>
        <begin position="76"/>
        <end position="104"/>
    </location>
</feature>
<proteinExistence type="predicted"/>
<keyword evidence="3" id="KW-1185">Reference proteome</keyword>
<evidence type="ECO:0000313" key="2">
    <source>
        <dbReference type="EMBL" id="KAF6279860.1"/>
    </source>
</evidence>